<comment type="caution">
    <text evidence="6">The sequence shown here is derived from an EMBL/GenBank/DDBJ whole genome shotgun (WGS) entry which is preliminary data.</text>
</comment>
<dbReference type="GO" id="GO:0005990">
    <property type="term" value="P:lactose catabolic process"/>
    <property type="evidence" value="ECO:0007669"/>
    <property type="project" value="TreeGrafter"/>
</dbReference>
<comment type="catalytic activity">
    <reaction evidence="1">
        <text>Hydrolysis of terminal non-reducing beta-D-galactose residues in beta-D-galactosides.</text>
        <dbReference type="EC" id="3.2.1.23"/>
    </reaction>
</comment>
<dbReference type="AlphaFoldDB" id="K1S4H2"/>
<dbReference type="PANTHER" id="PTHR46323">
    <property type="entry name" value="BETA-GALACTOSIDASE"/>
    <property type="match status" value="1"/>
</dbReference>
<reference evidence="6" key="1">
    <citation type="journal article" date="2013" name="Environ. Microbiol.">
        <title>Microbiota from the distal guts of lean and obese adolescents exhibit partial functional redundancy besides clear differences in community structure.</title>
        <authorList>
            <person name="Ferrer M."/>
            <person name="Ruiz A."/>
            <person name="Lanza F."/>
            <person name="Haange S.B."/>
            <person name="Oberbach A."/>
            <person name="Till H."/>
            <person name="Bargiela R."/>
            <person name="Campoy C."/>
            <person name="Segura M.T."/>
            <person name="Richter M."/>
            <person name="von Bergen M."/>
            <person name="Seifert J."/>
            <person name="Suarez A."/>
        </authorList>
    </citation>
    <scope>NUCLEOTIDE SEQUENCE</scope>
</reference>
<dbReference type="InterPro" id="IPR013783">
    <property type="entry name" value="Ig-like_fold"/>
</dbReference>
<dbReference type="Gene3D" id="2.60.40.10">
    <property type="entry name" value="Immunoglobulins"/>
    <property type="match status" value="1"/>
</dbReference>
<dbReference type="PANTHER" id="PTHR46323:SF2">
    <property type="entry name" value="BETA-GALACTOSIDASE"/>
    <property type="match status" value="1"/>
</dbReference>
<dbReference type="SUPFAM" id="SSF49303">
    <property type="entry name" value="beta-Galactosidase/glucuronidase domain"/>
    <property type="match status" value="1"/>
</dbReference>
<dbReference type="InterPro" id="IPR006102">
    <property type="entry name" value="Ig-like_GH2"/>
</dbReference>
<evidence type="ECO:0000256" key="3">
    <source>
        <dbReference type="ARBA" id="ARBA00022801"/>
    </source>
</evidence>
<evidence type="ECO:0000313" key="6">
    <source>
        <dbReference type="EMBL" id="EKC50349.1"/>
    </source>
</evidence>
<protein>
    <recommendedName>
        <fullName evidence="2">beta-galactosidase</fullName>
        <ecNumber evidence="2">3.2.1.23</ecNumber>
    </recommendedName>
</protein>
<evidence type="ECO:0000256" key="2">
    <source>
        <dbReference type="ARBA" id="ARBA00012756"/>
    </source>
</evidence>
<name>K1S4H2_9ZZZZ</name>
<evidence type="ECO:0000256" key="4">
    <source>
        <dbReference type="ARBA" id="ARBA00023295"/>
    </source>
</evidence>
<feature type="non-terminal residue" evidence="6">
    <location>
        <position position="1"/>
    </location>
</feature>
<sequence length="203" mass="22611">KQIRKGSNNLTIKVLSNPASAVLESWTHPSEPALGSCYVFSQPTIRIRDLFTKTYRNGSVFNGEVGIVVKTDALNPKKAKIHYELLTPQDEVVTYGSQEIELDMRREDTLRLVAQIPDTMVWSARNPTLYTLRLKTQTEGRYTEYVSLKVGFRTVGNTRGQLAINGYPVALKAVPDLGTTVSPSQLLEWKEQGYNLILLPAGG</sequence>
<dbReference type="EC" id="3.2.1.23" evidence="2"/>
<keyword evidence="3" id="KW-0378">Hydrolase</keyword>
<evidence type="ECO:0000256" key="1">
    <source>
        <dbReference type="ARBA" id="ARBA00001412"/>
    </source>
</evidence>
<feature type="domain" description="Glycoside hydrolase family 2 immunoglobulin-like beta-sandwich" evidence="5">
    <location>
        <begin position="46"/>
        <end position="153"/>
    </location>
</feature>
<keyword evidence="4" id="KW-0326">Glycosidase</keyword>
<proteinExistence type="predicted"/>
<dbReference type="InterPro" id="IPR036156">
    <property type="entry name" value="Beta-gal/glucu_dom_sf"/>
</dbReference>
<evidence type="ECO:0000259" key="5">
    <source>
        <dbReference type="Pfam" id="PF00703"/>
    </source>
</evidence>
<dbReference type="InterPro" id="IPR050347">
    <property type="entry name" value="Bact_Beta-galactosidase"/>
</dbReference>
<organism evidence="6">
    <name type="scientific">human gut metagenome</name>
    <dbReference type="NCBI Taxonomy" id="408170"/>
    <lineage>
        <taxon>unclassified sequences</taxon>
        <taxon>metagenomes</taxon>
        <taxon>organismal metagenomes</taxon>
    </lineage>
</organism>
<dbReference type="EMBL" id="AJWZ01009769">
    <property type="protein sequence ID" value="EKC50349.1"/>
    <property type="molecule type" value="Genomic_DNA"/>
</dbReference>
<gene>
    <name evidence="6" type="ORF">OBE_14178</name>
</gene>
<dbReference type="GO" id="GO:0009341">
    <property type="term" value="C:beta-galactosidase complex"/>
    <property type="evidence" value="ECO:0007669"/>
    <property type="project" value="TreeGrafter"/>
</dbReference>
<accession>K1S4H2</accession>
<dbReference type="Pfam" id="PF00703">
    <property type="entry name" value="Glyco_hydro_2"/>
    <property type="match status" value="1"/>
</dbReference>
<feature type="non-terminal residue" evidence="6">
    <location>
        <position position="203"/>
    </location>
</feature>
<dbReference type="GO" id="GO:0004565">
    <property type="term" value="F:beta-galactosidase activity"/>
    <property type="evidence" value="ECO:0007669"/>
    <property type="project" value="UniProtKB-EC"/>
</dbReference>